<feature type="compositionally biased region" description="Basic and acidic residues" evidence="1">
    <location>
        <begin position="667"/>
        <end position="682"/>
    </location>
</feature>
<protein>
    <submittedName>
        <fullName evidence="2">Uncharacterized protein</fullName>
    </submittedName>
</protein>
<feature type="compositionally biased region" description="Polar residues" evidence="1">
    <location>
        <begin position="99"/>
        <end position="113"/>
    </location>
</feature>
<dbReference type="AlphaFoldDB" id="A0A4S4MM60"/>
<name>A0A4S4MM60_9APHY</name>
<comment type="caution">
    <text evidence="2">The sequence shown here is derived from an EMBL/GenBank/DDBJ whole genome shotgun (WGS) entry which is preliminary data.</text>
</comment>
<organism evidence="2 3">
    <name type="scientific">Antrodiella citrinella</name>
    <dbReference type="NCBI Taxonomy" id="2447956"/>
    <lineage>
        <taxon>Eukaryota</taxon>
        <taxon>Fungi</taxon>
        <taxon>Dikarya</taxon>
        <taxon>Basidiomycota</taxon>
        <taxon>Agaricomycotina</taxon>
        <taxon>Agaricomycetes</taxon>
        <taxon>Polyporales</taxon>
        <taxon>Steccherinaceae</taxon>
        <taxon>Antrodiella</taxon>
    </lineage>
</organism>
<gene>
    <name evidence="2" type="ORF">EUX98_g7863</name>
</gene>
<dbReference type="OrthoDB" id="2784990at2759"/>
<dbReference type="EMBL" id="SGPM01000364">
    <property type="protein sequence ID" value="THH26327.1"/>
    <property type="molecule type" value="Genomic_DNA"/>
</dbReference>
<reference evidence="2 3" key="1">
    <citation type="submission" date="2019-02" db="EMBL/GenBank/DDBJ databases">
        <title>Genome sequencing of the rare red list fungi Antrodiella citrinella (Flaviporus citrinellus).</title>
        <authorList>
            <person name="Buettner E."/>
            <person name="Kellner H."/>
        </authorList>
    </citation>
    <scope>NUCLEOTIDE SEQUENCE [LARGE SCALE GENOMIC DNA]</scope>
    <source>
        <strain evidence="2 3">DSM 108506</strain>
    </source>
</reference>
<keyword evidence="3" id="KW-1185">Reference proteome</keyword>
<evidence type="ECO:0000313" key="3">
    <source>
        <dbReference type="Proteomes" id="UP000308730"/>
    </source>
</evidence>
<feature type="region of interest" description="Disordered" evidence="1">
    <location>
        <begin position="711"/>
        <end position="782"/>
    </location>
</feature>
<feature type="region of interest" description="Disordered" evidence="1">
    <location>
        <begin position="63"/>
        <end position="122"/>
    </location>
</feature>
<accession>A0A4S4MM60</accession>
<evidence type="ECO:0000313" key="2">
    <source>
        <dbReference type="EMBL" id="THH26327.1"/>
    </source>
</evidence>
<sequence length="782" mass="85792">MAMAESTTSTTMPCRVTDLGEDAAVDPLAHLPQPSGETILWSVEEAQASVMVPLPLKRPNNAVNITEGQTEKEKNDIIGGEKGPPRRTARDKGKGVDRPTNTPRRSVRNSSHSRLPGLSNLLPNTPVRPVWPTFHDSTRHSNLFQDLVLVEISGRPTYLPPMYRYIGGARGDVHPLQRDKPVEGSTYVYVLDTSRLGLQNALDCSLIADIPKGDVNAIASMGLMELTHGDWVMCRKFGEGELGEVHDATKDVLQMFVPQRKLLKAVAEGTRCYPLGLTYEKPTTICAPNANSKVVGGASDARTDMRADFMKAAVRCATNGFKEVPLYVEEMLTKRAEAVNMARIGDHANLFWPAVQVNIATAVLNTSDQSLEGEMGVFGGSHTDGYDLAGGYSCMVTCCDVPDEYEAGRFHLLGLGVYIRLDVIDQVYFTGRLRHGGTPPLAPPGELTVDASAYRCVVICYPSAPIVTGVVRTPMATSNVKGETVSVPSDFYYGRPPVPQSTHATMFADGSSIMEERDHFNHCVRSLLLHNLNLLLQLPTKNIQLDVDKFMTCITATIDNQDNVCADKWTYAPQTLPLGEATTVNMTVPSSDRPAIYREANLFPMRAESFREFIKRLHEPHAGAIPEIALKGINEDSSFRISDSEFGEETVHNIQKSRPGQRTSGSRKKDGLQNKPRGKDTRGLQFAFTSHYLENATQGSADTAPALHRATHDYSDDNYDDETSSRWSQNEPAGALRPSSPSLTDKNEMIRQPVTRQGLSNQPEGEDNESDGSGYNDQDLIV</sequence>
<proteinExistence type="predicted"/>
<feature type="region of interest" description="Disordered" evidence="1">
    <location>
        <begin position="644"/>
        <end position="682"/>
    </location>
</feature>
<feature type="compositionally biased region" description="Polar residues" evidence="1">
    <location>
        <begin position="652"/>
        <end position="664"/>
    </location>
</feature>
<feature type="compositionally biased region" description="Basic and acidic residues" evidence="1">
    <location>
        <begin position="88"/>
        <end position="97"/>
    </location>
</feature>
<feature type="compositionally biased region" description="Polar residues" evidence="1">
    <location>
        <begin position="754"/>
        <end position="763"/>
    </location>
</feature>
<dbReference type="Proteomes" id="UP000308730">
    <property type="component" value="Unassembled WGS sequence"/>
</dbReference>
<evidence type="ECO:0000256" key="1">
    <source>
        <dbReference type="SAM" id="MobiDB-lite"/>
    </source>
</evidence>